<organism evidence="1 2">
    <name type="scientific">Pseudogulbenkiania subflava DSM 22618</name>
    <dbReference type="NCBI Taxonomy" id="1123014"/>
    <lineage>
        <taxon>Bacteria</taxon>
        <taxon>Pseudomonadati</taxon>
        <taxon>Pseudomonadota</taxon>
        <taxon>Betaproteobacteria</taxon>
        <taxon>Neisseriales</taxon>
        <taxon>Chromobacteriaceae</taxon>
        <taxon>Pseudogulbenkiania</taxon>
    </lineage>
</organism>
<gene>
    <name evidence="1" type="ORF">SAMN02745746_01069</name>
</gene>
<dbReference type="STRING" id="1123014.SAMN02745746_01069"/>
<name>A0A1Y6BE82_9NEIS</name>
<dbReference type="EMBL" id="FXAG01000004">
    <property type="protein sequence ID" value="SMF06938.1"/>
    <property type="molecule type" value="Genomic_DNA"/>
</dbReference>
<evidence type="ECO:0000313" key="1">
    <source>
        <dbReference type="EMBL" id="SMF06938.1"/>
    </source>
</evidence>
<dbReference type="Proteomes" id="UP000192920">
    <property type="component" value="Unassembled WGS sequence"/>
</dbReference>
<protein>
    <recommendedName>
        <fullName evidence="3">Protein FliT</fullName>
    </recommendedName>
</protein>
<accession>A0A1Y6BE82</accession>
<keyword evidence="2" id="KW-1185">Reference proteome</keyword>
<proteinExistence type="predicted"/>
<sequence>MKPLELEQLEQALRVALAAQDWERLTALDARLSAWLAAAPAAIERARLERLGVLYREILAAGRAAGAELEQRLALLSREREGQLAYAQARQWEGA</sequence>
<evidence type="ECO:0000313" key="2">
    <source>
        <dbReference type="Proteomes" id="UP000192920"/>
    </source>
</evidence>
<dbReference type="RefSeq" id="WP_085275395.1">
    <property type="nucleotide sequence ID" value="NZ_FXAG01000004.1"/>
</dbReference>
<dbReference type="AlphaFoldDB" id="A0A1Y6BE82"/>
<evidence type="ECO:0008006" key="3">
    <source>
        <dbReference type="Google" id="ProtNLM"/>
    </source>
</evidence>
<reference evidence="2" key="1">
    <citation type="submission" date="2017-04" db="EMBL/GenBank/DDBJ databases">
        <authorList>
            <person name="Varghese N."/>
            <person name="Submissions S."/>
        </authorList>
    </citation>
    <scope>NUCLEOTIDE SEQUENCE [LARGE SCALE GENOMIC DNA]</scope>
    <source>
        <strain evidence="2">DSM 22618</strain>
    </source>
</reference>